<name>A0A451BM32_9GAMM</name>
<feature type="coiled-coil region" evidence="1">
    <location>
        <begin position="45"/>
        <end position="126"/>
    </location>
</feature>
<dbReference type="EMBL" id="CAADHB010000046">
    <property type="protein sequence ID" value="VFK79369.1"/>
    <property type="molecule type" value="Genomic_DNA"/>
</dbReference>
<protein>
    <recommendedName>
        <fullName evidence="3">PD-(D/E)XK nuclease superfamily protein</fullName>
    </recommendedName>
</protein>
<accession>A0A451BM32</accession>
<organism evidence="2">
    <name type="scientific">Candidatus Kentrum sp. SD</name>
    <dbReference type="NCBI Taxonomy" id="2126332"/>
    <lineage>
        <taxon>Bacteria</taxon>
        <taxon>Pseudomonadati</taxon>
        <taxon>Pseudomonadota</taxon>
        <taxon>Gammaproteobacteria</taxon>
        <taxon>Candidatus Kentrum</taxon>
    </lineage>
</organism>
<dbReference type="Pfam" id="PF12644">
    <property type="entry name" value="DUF3782"/>
    <property type="match status" value="1"/>
</dbReference>
<dbReference type="InterPro" id="IPR024271">
    <property type="entry name" value="DUF3782"/>
</dbReference>
<keyword evidence="1" id="KW-0175">Coiled coil</keyword>
<dbReference type="InterPro" id="IPR012431">
    <property type="entry name" value="PDDEXK_10"/>
</dbReference>
<dbReference type="AlphaFoldDB" id="A0A451BM32"/>
<evidence type="ECO:0000313" key="2">
    <source>
        <dbReference type="EMBL" id="VFK79369.1"/>
    </source>
</evidence>
<gene>
    <name evidence="2" type="ORF">BECKSD772D_GA0070982_104622</name>
</gene>
<dbReference type="Pfam" id="PF07788">
    <property type="entry name" value="PDDEXK_10"/>
    <property type="match status" value="1"/>
</dbReference>
<evidence type="ECO:0008006" key="3">
    <source>
        <dbReference type="Google" id="ProtNLM"/>
    </source>
</evidence>
<reference evidence="2" key="1">
    <citation type="submission" date="2019-02" db="EMBL/GenBank/DDBJ databases">
        <authorList>
            <person name="Gruber-Vodicka R. H."/>
            <person name="Seah K. B. B."/>
        </authorList>
    </citation>
    <scope>NUCLEOTIDE SEQUENCE</scope>
    <source>
        <strain evidence="2">BECK_S127</strain>
    </source>
</reference>
<evidence type="ECO:0000256" key="1">
    <source>
        <dbReference type="SAM" id="Coils"/>
    </source>
</evidence>
<proteinExistence type="predicted"/>
<sequence length="279" mass="33890">MSSTEKEIIHSIRKQLPQLLRRDPSLRDYILAVAHDRFPTRVETEDRFTRMLNELRRNREEQNRKWEAQDRKWEEQKQEDKRKWEAQDRKWEEQNRKWEEQRQEDKRKWEAQGRKWEEQKEEDRRKEDKWERRFDEIHKEIMAQAAKHDRSIGALGSRWGLQSEKAFRDALAAILVKSFDVDVVNVNEFDHEGEVFGRPDQVELDVIIKNGLLIICELKSSVDKPAMYAFERKVRFYEKRHQRQADRLIVISPMIDDRARRTGEKLGIEMYLDSLYVPV</sequence>
<dbReference type="PANTHER" id="PTHR34314">
    <property type="entry name" value="CRENARCHAEAL PROTEIN, PUTATIVE-RELATED"/>
    <property type="match status" value="1"/>
</dbReference>
<dbReference type="PANTHER" id="PTHR34314:SF6">
    <property type="entry name" value="DUF3782 DOMAIN-CONTAINING PROTEIN"/>
    <property type="match status" value="1"/>
</dbReference>